<dbReference type="Pfam" id="PF13361">
    <property type="entry name" value="UvrD_C"/>
    <property type="match status" value="2"/>
</dbReference>
<evidence type="ECO:0000256" key="7">
    <source>
        <dbReference type="ARBA" id="ARBA00023235"/>
    </source>
</evidence>
<comment type="catalytic activity">
    <reaction evidence="8">
        <text>Couples ATP hydrolysis with the unwinding of duplex DNA by translocating in the 3'-5' direction.</text>
        <dbReference type="EC" id="5.6.2.4"/>
    </reaction>
</comment>
<evidence type="ECO:0000256" key="11">
    <source>
        <dbReference type="PROSITE-ProRule" id="PRU00560"/>
    </source>
</evidence>
<protein>
    <recommendedName>
        <fullName evidence="9">DNA 3'-5' helicase</fullName>
        <ecNumber evidence="9">5.6.2.4</ecNumber>
    </recommendedName>
</protein>
<dbReference type="InterPro" id="IPR014017">
    <property type="entry name" value="DNA_helicase_UvrD-like_C"/>
</dbReference>
<dbReference type="SUPFAM" id="SSF52540">
    <property type="entry name" value="P-loop containing nucleoside triphosphate hydrolases"/>
    <property type="match status" value="1"/>
</dbReference>
<organism evidence="14 15">
    <name type="scientific">Candidatus Roizmanbacteria bacterium CG22_combo_CG10-13_8_21_14_all_33_16</name>
    <dbReference type="NCBI Taxonomy" id="1974859"/>
    <lineage>
        <taxon>Bacteria</taxon>
        <taxon>Candidatus Roizmaniibacteriota</taxon>
    </lineage>
</organism>
<keyword evidence="7" id="KW-0413">Isomerase</keyword>
<dbReference type="GO" id="GO:0043138">
    <property type="term" value="F:3'-5' DNA helicase activity"/>
    <property type="evidence" value="ECO:0007669"/>
    <property type="project" value="UniProtKB-EC"/>
</dbReference>
<dbReference type="InterPro" id="IPR014016">
    <property type="entry name" value="UvrD-like_ATP-bd"/>
</dbReference>
<evidence type="ECO:0000313" key="14">
    <source>
        <dbReference type="EMBL" id="PIP64765.1"/>
    </source>
</evidence>
<dbReference type="GO" id="GO:0033202">
    <property type="term" value="C:DNA helicase complex"/>
    <property type="evidence" value="ECO:0007669"/>
    <property type="project" value="TreeGrafter"/>
</dbReference>
<feature type="domain" description="UvrD-like helicase C-terminal" evidence="13">
    <location>
        <begin position="279"/>
        <end position="509"/>
    </location>
</feature>
<proteinExistence type="inferred from homology"/>
<feature type="domain" description="UvrD-like helicase ATP-binding" evidence="12">
    <location>
        <begin position="7"/>
        <end position="278"/>
    </location>
</feature>
<evidence type="ECO:0000256" key="10">
    <source>
        <dbReference type="ARBA" id="ARBA00048988"/>
    </source>
</evidence>
<gene>
    <name evidence="14" type="ORF">COW96_00730</name>
</gene>
<dbReference type="GO" id="GO:0003677">
    <property type="term" value="F:DNA binding"/>
    <property type="evidence" value="ECO:0007669"/>
    <property type="project" value="UniProtKB-KW"/>
</dbReference>
<dbReference type="CDD" id="cd17932">
    <property type="entry name" value="DEXQc_UvrD"/>
    <property type="match status" value="1"/>
</dbReference>
<evidence type="ECO:0000256" key="5">
    <source>
        <dbReference type="ARBA" id="ARBA00022840"/>
    </source>
</evidence>
<accession>A0A2H0C4B0</accession>
<dbReference type="GO" id="GO:0005524">
    <property type="term" value="F:ATP binding"/>
    <property type="evidence" value="ECO:0007669"/>
    <property type="project" value="UniProtKB-UniRule"/>
</dbReference>
<evidence type="ECO:0000256" key="4">
    <source>
        <dbReference type="ARBA" id="ARBA00022806"/>
    </source>
</evidence>
<dbReference type="GO" id="GO:0005829">
    <property type="term" value="C:cytosol"/>
    <property type="evidence" value="ECO:0007669"/>
    <property type="project" value="TreeGrafter"/>
</dbReference>
<dbReference type="InterPro" id="IPR013986">
    <property type="entry name" value="DExx_box_DNA_helicase_dom_sf"/>
</dbReference>
<dbReference type="Gene3D" id="1.10.486.10">
    <property type="entry name" value="PCRA, domain 4"/>
    <property type="match status" value="2"/>
</dbReference>
<comment type="catalytic activity">
    <reaction evidence="10">
        <text>ATP + H2O = ADP + phosphate + H(+)</text>
        <dbReference type="Rhea" id="RHEA:13065"/>
        <dbReference type="ChEBI" id="CHEBI:15377"/>
        <dbReference type="ChEBI" id="CHEBI:15378"/>
        <dbReference type="ChEBI" id="CHEBI:30616"/>
        <dbReference type="ChEBI" id="CHEBI:43474"/>
        <dbReference type="ChEBI" id="CHEBI:456216"/>
        <dbReference type="EC" id="5.6.2.4"/>
    </reaction>
</comment>
<comment type="caution">
    <text evidence="14">The sequence shown here is derived from an EMBL/GenBank/DDBJ whole genome shotgun (WGS) entry which is preliminary data.</text>
</comment>
<evidence type="ECO:0000313" key="15">
    <source>
        <dbReference type="Proteomes" id="UP000230802"/>
    </source>
</evidence>
<keyword evidence="3 11" id="KW-0378">Hydrolase</keyword>
<dbReference type="CDD" id="cd18807">
    <property type="entry name" value="SF1_C_UvrD"/>
    <property type="match status" value="1"/>
</dbReference>
<keyword evidence="5 11" id="KW-0067">ATP-binding</keyword>
<dbReference type="PROSITE" id="PS51217">
    <property type="entry name" value="UVRD_HELICASE_CTER"/>
    <property type="match status" value="1"/>
</dbReference>
<evidence type="ECO:0000259" key="13">
    <source>
        <dbReference type="PROSITE" id="PS51217"/>
    </source>
</evidence>
<dbReference type="EMBL" id="PCTD01000027">
    <property type="protein sequence ID" value="PIP64765.1"/>
    <property type="molecule type" value="Genomic_DNA"/>
</dbReference>
<evidence type="ECO:0000256" key="6">
    <source>
        <dbReference type="ARBA" id="ARBA00023125"/>
    </source>
</evidence>
<evidence type="ECO:0000259" key="12">
    <source>
        <dbReference type="PROSITE" id="PS51198"/>
    </source>
</evidence>
<dbReference type="Gene3D" id="1.10.10.160">
    <property type="match status" value="1"/>
</dbReference>
<reference evidence="14 15" key="1">
    <citation type="submission" date="2017-09" db="EMBL/GenBank/DDBJ databases">
        <title>Depth-based differentiation of microbial function through sediment-hosted aquifers and enrichment of novel symbionts in the deep terrestrial subsurface.</title>
        <authorList>
            <person name="Probst A.J."/>
            <person name="Ladd B."/>
            <person name="Jarett J.K."/>
            <person name="Geller-Mcgrath D.E."/>
            <person name="Sieber C.M."/>
            <person name="Emerson J.B."/>
            <person name="Anantharaman K."/>
            <person name="Thomas B.C."/>
            <person name="Malmstrom R."/>
            <person name="Stieglmeier M."/>
            <person name="Klingl A."/>
            <person name="Woyke T."/>
            <person name="Ryan C.M."/>
            <person name="Banfield J.F."/>
        </authorList>
    </citation>
    <scope>NUCLEOTIDE SEQUENCE [LARGE SCALE GENOMIC DNA]</scope>
    <source>
        <strain evidence="14">CG22_combo_CG10-13_8_21_14_all_33_16</strain>
    </source>
</reference>
<dbReference type="Proteomes" id="UP000230802">
    <property type="component" value="Unassembled WGS sequence"/>
</dbReference>
<dbReference type="PANTHER" id="PTHR11070">
    <property type="entry name" value="UVRD / RECB / PCRA DNA HELICASE FAMILY MEMBER"/>
    <property type="match status" value="1"/>
</dbReference>
<sequence length="583" mass="68430">MDEEIFKELNSQQLKAVQKVNGPSVILAGAGSGKTRVLVYKVLNLISNHKVSPSSVLMITFTNKAAGEMKKRINQPLGFTGTFHAFCCQILRRFGPKIGINHNFVIYDEGDQKSIIKNILKRLEQIKFSPAYFINRISAAKSILVTSEEYLSIFADYNAADVAFVYKEYQKELKKNAAVDFDDLIMKAIQLLRKDTQVLQFYQDKYQYILIDEFQDTNHAQYVLTKYLAKKNNNITVVGDFSQSIYSWRGADIQNLEKFKTDFPRTTTYFLEENYRSSQNILDYAYSVISKNQSHPILQLYTKKNKGRDIVIQNTGNEEGESLLIAEEIQRLNIDYPYQQMAVLYRTNAQSRLIEEMFIKFDIPYLLIGGTRFYERREIKDILSYLRLLVNPLDTVALERIKKLGKRRYDKYKMFYQKIEDQKYIYKTEELMDKIFDATGYLENYDTNNEEDYSRLENIKELKSVALNFPDLTQFLEQVVLVESEYFEKEKQKDRLQGVRLMTLHQAKGLEFEVVFISGLEEGILPHVRSIDDQFQLEEERRLFYVGITRAKERLYLTWAQRRFIFGNRIESIKSRFLSEAEN</sequence>
<dbReference type="PROSITE" id="PS51198">
    <property type="entry name" value="UVRD_HELICASE_ATP_BIND"/>
    <property type="match status" value="1"/>
</dbReference>
<evidence type="ECO:0000256" key="9">
    <source>
        <dbReference type="ARBA" id="ARBA00034808"/>
    </source>
</evidence>
<evidence type="ECO:0000256" key="8">
    <source>
        <dbReference type="ARBA" id="ARBA00034617"/>
    </source>
</evidence>
<dbReference type="Gene3D" id="3.40.50.300">
    <property type="entry name" value="P-loop containing nucleotide triphosphate hydrolases"/>
    <property type="match status" value="3"/>
</dbReference>
<dbReference type="InterPro" id="IPR000212">
    <property type="entry name" value="DNA_helicase_UvrD/REP"/>
</dbReference>
<dbReference type="Pfam" id="PF00580">
    <property type="entry name" value="UvrD-helicase"/>
    <property type="match status" value="1"/>
</dbReference>
<name>A0A2H0C4B0_9BACT</name>
<evidence type="ECO:0000256" key="2">
    <source>
        <dbReference type="ARBA" id="ARBA00022741"/>
    </source>
</evidence>
<dbReference type="PANTHER" id="PTHR11070:SF2">
    <property type="entry name" value="ATP-DEPENDENT DNA HELICASE SRS2"/>
    <property type="match status" value="1"/>
</dbReference>
<dbReference type="GO" id="GO:0000725">
    <property type="term" value="P:recombinational repair"/>
    <property type="evidence" value="ECO:0007669"/>
    <property type="project" value="TreeGrafter"/>
</dbReference>
<dbReference type="InterPro" id="IPR027417">
    <property type="entry name" value="P-loop_NTPase"/>
</dbReference>
<comment type="similarity">
    <text evidence="1">Belongs to the helicase family. UvrD subfamily.</text>
</comment>
<keyword evidence="6" id="KW-0238">DNA-binding</keyword>
<evidence type="ECO:0000256" key="1">
    <source>
        <dbReference type="ARBA" id="ARBA00009922"/>
    </source>
</evidence>
<feature type="binding site" evidence="11">
    <location>
        <begin position="28"/>
        <end position="35"/>
    </location>
    <ligand>
        <name>ATP</name>
        <dbReference type="ChEBI" id="CHEBI:30616"/>
    </ligand>
</feature>
<dbReference type="EC" id="5.6.2.4" evidence="9"/>
<keyword evidence="4 11" id="KW-0347">Helicase</keyword>
<evidence type="ECO:0000256" key="3">
    <source>
        <dbReference type="ARBA" id="ARBA00022801"/>
    </source>
</evidence>
<keyword evidence="2 11" id="KW-0547">Nucleotide-binding</keyword>
<dbReference type="GO" id="GO:0016887">
    <property type="term" value="F:ATP hydrolysis activity"/>
    <property type="evidence" value="ECO:0007669"/>
    <property type="project" value="RHEA"/>
</dbReference>
<dbReference type="AlphaFoldDB" id="A0A2H0C4B0"/>